<evidence type="ECO:0000313" key="2">
    <source>
        <dbReference type="EMBL" id="SPO05883.1"/>
    </source>
</evidence>
<feature type="transmembrane region" description="Helical" evidence="1">
    <location>
        <begin position="209"/>
        <end position="228"/>
    </location>
</feature>
<gene>
    <name evidence="2" type="ORF">DNG_08572</name>
</gene>
<sequence length="281" mass="31843">MTEPRDLEMGVQGAQEVEDLVARAHRLWREFEKSREGWPGVAIALATDRTLDFHCVRSDLFYLLERYQEDMIDAITGKVLQREKDGVGPARGERDELYEELCIRTRNRNQDLVLHRTIETMSVPDVKSLRRMENIIKRHVRDYNLPPGGEKGMFRVATDKDPVYRLLEYILSRKLRWLLFWMPAEEFTKDGFQITSIGMDRIDVTAKTTSVVGVLLTIILPVSLLIFGSGSSDIFSGLALGICVLAVVTMLYTGSMGALRLALAYLTVILTAVLARQFAST</sequence>
<keyword evidence="1" id="KW-0812">Transmembrane</keyword>
<feature type="transmembrane region" description="Helical" evidence="1">
    <location>
        <begin position="261"/>
        <end position="279"/>
    </location>
</feature>
<protein>
    <submittedName>
        <fullName evidence="2">Uncharacterized protein</fullName>
    </submittedName>
</protein>
<reference evidence="2" key="1">
    <citation type="submission" date="2018-03" db="EMBL/GenBank/DDBJ databases">
        <authorList>
            <person name="Guldener U."/>
        </authorList>
    </citation>
    <scope>NUCLEOTIDE SEQUENCE</scope>
</reference>
<comment type="caution">
    <text evidence="2">The sequence shown here is derived from an EMBL/GenBank/DDBJ whole genome shotgun (WGS) entry which is preliminary data.</text>
</comment>
<keyword evidence="3" id="KW-1185">Reference proteome</keyword>
<evidence type="ECO:0000256" key="1">
    <source>
        <dbReference type="SAM" id="Phobius"/>
    </source>
</evidence>
<organism evidence="2 3">
    <name type="scientific">Cephalotrichum gorgonifer</name>
    <dbReference type="NCBI Taxonomy" id="2041049"/>
    <lineage>
        <taxon>Eukaryota</taxon>
        <taxon>Fungi</taxon>
        <taxon>Dikarya</taxon>
        <taxon>Ascomycota</taxon>
        <taxon>Pezizomycotina</taxon>
        <taxon>Sordariomycetes</taxon>
        <taxon>Hypocreomycetidae</taxon>
        <taxon>Microascales</taxon>
        <taxon>Microascaceae</taxon>
        <taxon>Cephalotrichum</taxon>
    </lineage>
</organism>
<feature type="transmembrane region" description="Helical" evidence="1">
    <location>
        <begin position="234"/>
        <end position="254"/>
    </location>
</feature>
<dbReference type="Proteomes" id="UP001187682">
    <property type="component" value="Unassembled WGS sequence"/>
</dbReference>
<keyword evidence="1" id="KW-0472">Membrane</keyword>
<proteinExistence type="predicted"/>
<keyword evidence="1" id="KW-1133">Transmembrane helix</keyword>
<name>A0AAE8N5T9_9PEZI</name>
<dbReference type="AlphaFoldDB" id="A0AAE8N5T9"/>
<dbReference type="EMBL" id="ONZQ02000014">
    <property type="protein sequence ID" value="SPO05883.1"/>
    <property type="molecule type" value="Genomic_DNA"/>
</dbReference>
<evidence type="ECO:0000313" key="3">
    <source>
        <dbReference type="Proteomes" id="UP001187682"/>
    </source>
</evidence>
<accession>A0AAE8N5T9</accession>